<feature type="chain" id="PRO_5042468030" evidence="1">
    <location>
        <begin position="20"/>
        <end position="250"/>
    </location>
</feature>
<gene>
    <name evidence="2" type="ORF">QWY81_10695</name>
</gene>
<protein>
    <submittedName>
        <fullName evidence="2">Uncharacterized protein</fullName>
    </submittedName>
</protein>
<evidence type="ECO:0000313" key="2">
    <source>
        <dbReference type="EMBL" id="MDN3619919.1"/>
    </source>
</evidence>
<proteinExistence type="predicted"/>
<evidence type="ECO:0000256" key="1">
    <source>
        <dbReference type="SAM" id="SignalP"/>
    </source>
</evidence>
<dbReference type="RefSeq" id="WP_208890021.1">
    <property type="nucleotide sequence ID" value="NZ_CP019336.1"/>
</dbReference>
<reference evidence="2 3" key="1">
    <citation type="journal article" date="2014" name="Int. J. Syst. Evol. Microbiol.">
        <title>Complete genome sequence of Corynebacterium casei LMG S-19264T (=DSM 44701T), isolated from a smear-ripened cheese.</title>
        <authorList>
            <consortium name="US DOE Joint Genome Institute (JGI-PGF)"/>
            <person name="Walter F."/>
            <person name="Albersmeier A."/>
            <person name="Kalinowski J."/>
            <person name="Ruckert C."/>
        </authorList>
    </citation>
    <scope>NUCLEOTIDE SEQUENCE [LARGE SCALE GENOMIC DNA]</scope>
    <source>
        <strain evidence="2 3">CECT 8670</strain>
    </source>
</reference>
<dbReference type="AlphaFoldDB" id="A0AAJ1VH36"/>
<dbReference type="Proteomes" id="UP001228636">
    <property type="component" value="Unassembled WGS sequence"/>
</dbReference>
<organism evidence="2 3">
    <name type="scientific">Polaribacter sejongensis</name>
    <dbReference type="NCBI Taxonomy" id="985043"/>
    <lineage>
        <taxon>Bacteria</taxon>
        <taxon>Pseudomonadati</taxon>
        <taxon>Bacteroidota</taxon>
        <taxon>Flavobacteriia</taxon>
        <taxon>Flavobacteriales</taxon>
        <taxon>Flavobacteriaceae</taxon>
    </lineage>
</organism>
<sequence>MIKKIAFSFLFLITISAFSQELDINNYKYVIVPDRFDFLKSSDQYQTSSLTKFLLEKKGFEVFLSNEKLPEDLMLNRCKALTAVVVDDSSMFTIKSVIKLQDCNNNVLYTSEVGKSKLKEYKKGYQEAIRRAYETMEDLEYNYNTSIAVKEKVKPEIVKVKEPAVTVKTSVNEINTESNATNVLYAQKKNNGFQLVNLKPEVVFIILNTNKKDVYVIKGKDGTLYKHGESWIAEYYKNDQLVKEEYQIKF</sequence>
<accession>A0AAJ1VH36</accession>
<feature type="signal peptide" evidence="1">
    <location>
        <begin position="1"/>
        <end position="19"/>
    </location>
</feature>
<dbReference type="EMBL" id="JAUFQH010000008">
    <property type="protein sequence ID" value="MDN3619919.1"/>
    <property type="molecule type" value="Genomic_DNA"/>
</dbReference>
<keyword evidence="1" id="KW-0732">Signal</keyword>
<comment type="caution">
    <text evidence="2">The sequence shown here is derived from an EMBL/GenBank/DDBJ whole genome shotgun (WGS) entry which is preliminary data.</text>
</comment>
<name>A0AAJ1VH36_9FLAO</name>
<evidence type="ECO:0000313" key="3">
    <source>
        <dbReference type="Proteomes" id="UP001228636"/>
    </source>
</evidence>